<dbReference type="PANTHER" id="PTHR15288:SF0">
    <property type="entry name" value="UDENN DOMAIN-CONTAINING PROTEIN"/>
    <property type="match status" value="1"/>
</dbReference>
<dbReference type="AlphaFoldDB" id="A0A8S1XS64"/>
<dbReference type="PROSITE" id="PS50211">
    <property type="entry name" value="DENN"/>
    <property type="match status" value="1"/>
</dbReference>
<dbReference type="SMART" id="SM00799">
    <property type="entry name" value="DENN"/>
    <property type="match status" value="1"/>
</dbReference>
<dbReference type="OMA" id="AAPCPFF"/>
<name>A0A8S1XS64_PAROT</name>
<dbReference type="PANTHER" id="PTHR15288">
    <property type="entry name" value="DENN DOMAIN-CONTAINING PROTEIN 2"/>
    <property type="match status" value="1"/>
</dbReference>
<evidence type="ECO:0000313" key="2">
    <source>
        <dbReference type="EMBL" id="CAD8203975.1"/>
    </source>
</evidence>
<proteinExistence type="predicted"/>
<dbReference type="InterPro" id="IPR037516">
    <property type="entry name" value="Tripartite_DENN"/>
</dbReference>
<keyword evidence="3" id="KW-1185">Reference proteome</keyword>
<evidence type="ECO:0000259" key="1">
    <source>
        <dbReference type="PROSITE" id="PS50211"/>
    </source>
</evidence>
<dbReference type="InterPro" id="IPR001194">
    <property type="entry name" value="cDENN_dom"/>
</dbReference>
<dbReference type="Pfam" id="PF02141">
    <property type="entry name" value="DENN"/>
    <property type="match status" value="1"/>
</dbReference>
<protein>
    <recommendedName>
        <fullName evidence="1">UDENN domain-containing protein</fullName>
    </recommendedName>
</protein>
<organism evidence="2 3">
    <name type="scientific">Paramecium octaurelia</name>
    <dbReference type="NCBI Taxonomy" id="43137"/>
    <lineage>
        <taxon>Eukaryota</taxon>
        <taxon>Sar</taxon>
        <taxon>Alveolata</taxon>
        <taxon>Ciliophora</taxon>
        <taxon>Intramacronucleata</taxon>
        <taxon>Oligohymenophorea</taxon>
        <taxon>Peniculida</taxon>
        <taxon>Parameciidae</taxon>
        <taxon>Paramecium</taxon>
    </lineage>
</organism>
<evidence type="ECO:0000313" key="3">
    <source>
        <dbReference type="Proteomes" id="UP000683925"/>
    </source>
</evidence>
<sequence>MNQDCVECKEKDQKIKELKQKISELEEYIETFGPEFSQVKGLDENSERLLKENIKKAIGDLIGQEPKQKTSQLKVPFQRTQTSNLSELLRQPIIDEQHTYLGQRFFEHFLIIGPDIEELQQANKQTNQFIVKPKILYQFPNVNEHLYDIVPLYTFPNGIQAKKLEASANNFNDKVLPSLKQIIMQTLQLTKGENEYSITIPREDIQENSRMTVSEFVQETNPNVFRNIICFEINEFICLDPKSYSCWLCPIVHCFVSYYPFIKFFLKENANIWNQIKLERIEPCLSEASSHEVLQRDFLFMKNKLNTTIIKRLFSLRSIQVTYDQKYQLNEIQIQTPKKDSAQFLSFLWGCDQTFQTLSFKELVYLISHVLLSQRVILFSKKKSVLSHIMLTVLSLMHPFNYKLPFCIFIPDELIDRVAAPCPFFFGVIGEYKHYSQRIEQAQQEDITLFDLNTKRVYYSKVQSRDLKNCIAPIKKNSHLKQLYSMINNSKENAFQQTVKQRLQRIEKSGTSNSALKENEKQYQQLLKDIAKSFFTFWQSTIAQHIPVDRKFIKSGSIACLNLQLISQVLLSKCPKDSKRFIKELIQNPTFTGYLDELYEVIYQQNQ</sequence>
<dbReference type="EMBL" id="CAJJDP010000131">
    <property type="protein sequence ID" value="CAD8203975.1"/>
    <property type="molecule type" value="Genomic_DNA"/>
</dbReference>
<dbReference type="OrthoDB" id="285972at2759"/>
<comment type="caution">
    <text evidence="2">The sequence shown here is derived from an EMBL/GenBank/DDBJ whole genome shotgun (WGS) entry which is preliminary data.</text>
</comment>
<dbReference type="InterPro" id="IPR051942">
    <property type="entry name" value="DENN_domain_containing_2"/>
</dbReference>
<accession>A0A8S1XS64</accession>
<feature type="domain" description="UDENN" evidence="1">
    <location>
        <begin position="107"/>
        <end position="580"/>
    </location>
</feature>
<dbReference type="Proteomes" id="UP000683925">
    <property type="component" value="Unassembled WGS sequence"/>
</dbReference>
<reference evidence="2" key="1">
    <citation type="submission" date="2021-01" db="EMBL/GenBank/DDBJ databases">
        <authorList>
            <consortium name="Genoscope - CEA"/>
            <person name="William W."/>
        </authorList>
    </citation>
    <scope>NUCLEOTIDE SEQUENCE</scope>
</reference>
<gene>
    <name evidence="2" type="ORF">POCTA_138.1.T1310108</name>
</gene>